<accession>A0A0M6YF75</accession>
<proteinExistence type="predicted"/>
<evidence type="ECO:0000313" key="4">
    <source>
        <dbReference type="Proteomes" id="UP000049222"/>
    </source>
</evidence>
<dbReference type="RefSeq" id="WP_055083251.1">
    <property type="nucleotide sequence ID" value="NZ_CXSU01000011.1"/>
</dbReference>
<evidence type="ECO:0000256" key="1">
    <source>
        <dbReference type="SAM" id="MobiDB-lite"/>
    </source>
</evidence>
<dbReference type="OrthoDB" id="5297879at2"/>
<reference evidence="3 4" key="1">
    <citation type="submission" date="2015-07" db="EMBL/GenBank/DDBJ databases">
        <authorList>
            <person name="Noorani M."/>
        </authorList>
    </citation>
    <scope>NUCLEOTIDE SEQUENCE [LARGE SCALE GENOMIC DNA]</scope>
    <source>
        <strain evidence="3 4">CECT 7802</strain>
    </source>
</reference>
<feature type="domain" description="DNA-binding protein H-NS-like C-terminal" evidence="2">
    <location>
        <begin position="55"/>
        <end position="100"/>
    </location>
</feature>
<dbReference type="InterPro" id="IPR037150">
    <property type="entry name" value="H-NS_C_dom_sf"/>
</dbReference>
<dbReference type="AlphaFoldDB" id="A0A0M6YF75"/>
<dbReference type="InterPro" id="IPR027444">
    <property type="entry name" value="H-NS_C_dom"/>
</dbReference>
<dbReference type="GO" id="GO:0003677">
    <property type="term" value="F:DNA binding"/>
    <property type="evidence" value="ECO:0007669"/>
    <property type="project" value="InterPro"/>
</dbReference>
<dbReference type="Pfam" id="PF00816">
    <property type="entry name" value="Histone_HNS"/>
    <property type="match status" value="1"/>
</dbReference>
<evidence type="ECO:0000313" key="3">
    <source>
        <dbReference type="EMBL" id="CTQ48988.1"/>
    </source>
</evidence>
<dbReference type="STRING" id="420998.JDO7802_00996"/>
<dbReference type="SUPFAM" id="SSF81273">
    <property type="entry name" value="H-NS histone-like proteins"/>
    <property type="match status" value="1"/>
</dbReference>
<keyword evidence="4" id="KW-1185">Reference proteome</keyword>
<evidence type="ECO:0000259" key="2">
    <source>
        <dbReference type="SMART" id="SM00528"/>
    </source>
</evidence>
<dbReference type="Gene3D" id="4.10.430.10">
    <property type="entry name" value="Histone-like protein H-NS, C-terminal domain"/>
    <property type="match status" value="1"/>
</dbReference>
<feature type="region of interest" description="Disordered" evidence="1">
    <location>
        <begin position="58"/>
        <end position="100"/>
    </location>
</feature>
<name>A0A0M6YF75_9RHOB</name>
<feature type="compositionally biased region" description="Basic and acidic residues" evidence="1">
    <location>
        <begin position="87"/>
        <end position="100"/>
    </location>
</feature>
<gene>
    <name evidence="3" type="ORF">JDO7802_00996</name>
</gene>
<organism evidence="3 4">
    <name type="scientific">Jannaschia donghaensis</name>
    <dbReference type="NCBI Taxonomy" id="420998"/>
    <lineage>
        <taxon>Bacteria</taxon>
        <taxon>Pseudomonadati</taxon>
        <taxon>Pseudomonadota</taxon>
        <taxon>Alphaproteobacteria</taxon>
        <taxon>Rhodobacterales</taxon>
        <taxon>Roseobacteraceae</taxon>
        <taxon>Jannaschia</taxon>
    </lineage>
</organism>
<dbReference type="Proteomes" id="UP000049222">
    <property type="component" value="Unassembled WGS sequence"/>
</dbReference>
<dbReference type="SMART" id="SM00528">
    <property type="entry name" value="HNS"/>
    <property type="match status" value="1"/>
</dbReference>
<protein>
    <submittedName>
        <fullName evidence="3">H-NS histone family protein</fullName>
    </submittedName>
</protein>
<dbReference type="EMBL" id="CXSU01000011">
    <property type="protein sequence ID" value="CTQ48988.1"/>
    <property type="molecule type" value="Genomic_DNA"/>
</dbReference>
<sequence>MNLDKMNKDELQDLQKKVTAALKNYDDRQKAEAQSKLESIARDMGFSLSDFTGGKKAKSAAAPKFVHPENPGKTWSGRGRQPQWFKDAIDSGKTADDLAI</sequence>